<name>A0A7C9APQ8_OPUST</name>
<reference evidence="1" key="2">
    <citation type="submission" date="2020-07" db="EMBL/GenBank/DDBJ databases">
        <authorList>
            <person name="Vera ALvarez R."/>
            <person name="Arias-Moreno D.M."/>
            <person name="Jimenez-Jacinto V."/>
            <person name="Jimenez-Bremont J.F."/>
            <person name="Swaminathan K."/>
            <person name="Moose S.P."/>
            <person name="Guerrero-Gonzalez M.L."/>
            <person name="Marino-Ramirez L."/>
            <person name="Landsman D."/>
            <person name="Rodriguez-Kessler M."/>
            <person name="Delgado-Sanchez P."/>
        </authorList>
    </citation>
    <scope>NUCLEOTIDE SEQUENCE</scope>
    <source>
        <tissue evidence="1">Cladode</tissue>
    </source>
</reference>
<accession>A0A7C9APQ8</accession>
<dbReference type="EMBL" id="GISG01257894">
    <property type="protein sequence ID" value="MBA4673159.1"/>
    <property type="molecule type" value="Transcribed_RNA"/>
</dbReference>
<organism evidence="1">
    <name type="scientific">Opuntia streptacantha</name>
    <name type="common">Prickly pear cactus</name>
    <name type="synonym">Opuntia cardona</name>
    <dbReference type="NCBI Taxonomy" id="393608"/>
    <lineage>
        <taxon>Eukaryota</taxon>
        <taxon>Viridiplantae</taxon>
        <taxon>Streptophyta</taxon>
        <taxon>Embryophyta</taxon>
        <taxon>Tracheophyta</taxon>
        <taxon>Spermatophyta</taxon>
        <taxon>Magnoliopsida</taxon>
        <taxon>eudicotyledons</taxon>
        <taxon>Gunneridae</taxon>
        <taxon>Pentapetalae</taxon>
        <taxon>Caryophyllales</taxon>
        <taxon>Cactineae</taxon>
        <taxon>Cactaceae</taxon>
        <taxon>Opuntioideae</taxon>
        <taxon>Opuntia</taxon>
    </lineage>
</organism>
<reference evidence="1" key="1">
    <citation type="journal article" date="2013" name="J. Plant Res.">
        <title>Effect of fungi and light on seed germination of three Opuntia species from semiarid lands of central Mexico.</title>
        <authorList>
            <person name="Delgado-Sanchez P."/>
            <person name="Jimenez-Bremont J.F."/>
            <person name="Guerrero-Gonzalez Mde L."/>
            <person name="Flores J."/>
        </authorList>
    </citation>
    <scope>NUCLEOTIDE SEQUENCE</scope>
    <source>
        <tissue evidence="1">Cladode</tissue>
    </source>
</reference>
<proteinExistence type="predicted"/>
<dbReference type="AlphaFoldDB" id="A0A7C9APQ8"/>
<sequence length="141" mass="16782">MLKSLCRLQPHQTDLKFLFHPQLLPAIQGRADGHLKLLLQRTHFPGIQRHPYLDSRLLSLHQTDFRATVHCSHRYHQYQRFPHCPSSNLLASRFQSPGYLPPYLRPNQRFSPLHRPKFLHLLLTILSFLRILCHRLRFPNL</sequence>
<protein>
    <submittedName>
        <fullName evidence="1">Uncharacterized protein</fullName>
    </submittedName>
</protein>
<evidence type="ECO:0000313" key="1">
    <source>
        <dbReference type="EMBL" id="MBA4673159.1"/>
    </source>
</evidence>